<keyword evidence="4" id="KW-0136">Cellulose degradation</keyword>
<feature type="chain" id="PRO_5042997149" description="Endoglucanase B" evidence="10">
    <location>
        <begin position="23"/>
        <end position="577"/>
    </location>
</feature>
<dbReference type="FunFam" id="3.20.20.80:FF:000152">
    <property type="entry name" value="Extracellular endoglucanase"/>
    <property type="match status" value="1"/>
</dbReference>
<keyword evidence="3 9" id="KW-0378">Hydrolase</keyword>
<dbReference type="PANTHER" id="PTHR31297">
    <property type="entry name" value="GLUCAN ENDO-1,6-BETA-GLUCOSIDASE B"/>
    <property type="match status" value="1"/>
</dbReference>
<dbReference type="Pfam" id="PF00150">
    <property type="entry name" value="Cellulase"/>
    <property type="match status" value="1"/>
</dbReference>
<proteinExistence type="inferred from homology"/>
<dbReference type="AlphaFoldDB" id="A0AAN9US48"/>
<dbReference type="Gene3D" id="2.60.40.10">
    <property type="entry name" value="Immunoglobulins"/>
    <property type="match status" value="1"/>
</dbReference>
<dbReference type="GO" id="GO:0005576">
    <property type="term" value="C:extracellular region"/>
    <property type="evidence" value="ECO:0007669"/>
    <property type="project" value="TreeGrafter"/>
</dbReference>
<evidence type="ECO:0000256" key="3">
    <source>
        <dbReference type="ARBA" id="ARBA00022801"/>
    </source>
</evidence>
<feature type="domain" description="Carbohydrate binding X2" evidence="12">
    <location>
        <begin position="373"/>
        <end position="464"/>
    </location>
</feature>
<name>A0AAN9US48_9PEZI</name>
<evidence type="ECO:0000313" key="13">
    <source>
        <dbReference type="EMBL" id="KAK7754404.1"/>
    </source>
</evidence>
<dbReference type="SUPFAM" id="SSF51445">
    <property type="entry name" value="(Trans)glycosidases"/>
    <property type="match status" value="1"/>
</dbReference>
<dbReference type="GO" id="GO:0009986">
    <property type="term" value="C:cell surface"/>
    <property type="evidence" value="ECO:0007669"/>
    <property type="project" value="TreeGrafter"/>
</dbReference>
<dbReference type="PANTHER" id="PTHR31297:SF41">
    <property type="entry name" value="ENDOGLUCANASE, PUTATIVE (AFU_ORTHOLOGUE AFUA_5G01830)-RELATED"/>
    <property type="match status" value="1"/>
</dbReference>
<sequence length="577" mass="61967">MAVSKSSALVAVAASLVLTVSGAPARRTANCSSSFEPITAADYVAAINPGWNVGNSLDAIPNEDSWNNGLVQAETFDDVKAAGFKSVRLPVTYTHHFTGESPDWTIDPDWLQRVSDVVDMAVERDLYVITNVHHDSWEWADVTQADANLTLIEEKMYRTWFQIGEKLGCKSSLVAFEPINEPPAETAEHGAELNKINKIFLQALADSGGFNTQRVVTLVGGAMDSVKTSQWFEAPTGFDNPWAIQYHYYSPWDAHTLKNRGKTILSEADLATITADLTNIRNNFTDVPLVIGEFDASPGNTEPAARRRYTDLVARTAASLDTAVVLWDNGLDHLDRTTHTWRDPHSLAVLINAAAEQQNSLADATTDAAATTQSSSAYVFHKAGDAAADSAITVALNGNTLQSITVDGSDSAALTEGTDYTATAEGEITFATAFLEPYVGSAEPGSKANLTLAFSAGATAGVEIVVWDLPVLEATSSKAVGGQDLLVPVQFRGLSYPAAVKMLRSDGVFLFDDWTQYLGPLQAAYGTWSGQWNWLGNNIVLTAATVDAVIAAGVDTTFTFDFYPRGPGNSLNYTLTV</sequence>
<keyword evidence="8" id="KW-0624">Polysaccharide degradation</keyword>
<dbReference type="PIRSF" id="PIRSF001043">
    <property type="entry name" value="Endoglucanase_B"/>
    <property type="match status" value="1"/>
</dbReference>
<dbReference type="InterPro" id="IPR016282">
    <property type="entry name" value="Glyco_hydro_5_endoGlcnase_B"/>
</dbReference>
<dbReference type="InterPro" id="IPR050386">
    <property type="entry name" value="Glycosyl_hydrolase_5"/>
</dbReference>
<dbReference type="InterPro" id="IPR013783">
    <property type="entry name" value="Ig-like_fold"/>
</dbReference>
<evidence type="ECO:0000256" key="8">
    <source>
        <dbReference type="ARBA" id="ARBA00023326"/>
    </source>
</evidence>
<evidence type="ECO:0000256" key="1">
    <source>
        <dbReference type="ARBA" id="ARBA00005641"/>
    </source>
</evidence>
<keyword evidence="2 10" id="KW-0732">Signal</keyword>
<comment type="caution">
    <text evidence="13">The sequence shown here is derived from an EMBL/GenBank/DDBJ whole genome shotgun (WGS) entry which is preliminary data.</text>
</comment>
<dbReference type="InterPro" id="IPR014756">
    <property type="entry name" value="Ig_E-set"/>
</dbReference>
<dbReference type="Gene3D" id="3.20.20.80">
    <property type="entry name" value="Glycosidases"/>
    <property type="match status" value="1"/>
</dbReference>
<dbReference type="GO" id="GO:0071555">
    <property type="term" value="P:cell wall organization"/>
    <property type="evidence" value="ECO:0007669"/>
    <property type="project" value="UniProtKB-KW"/>
</dbReference>
<evidence type="ECO:0000313" key="14">
    <source>
        <dbReference type="Proteomes" id="UP001320420"/>
    </source>
</evidence>
<dbReference type="InterPro" id="IPR001547">
    <property type="entry name" value="Glyco_hydro_5"/>
</dbReference>
<keyword evidence="7" id="KW-0961">Cell wall biogenesis/degradation</keyword>
<dbReference type="InterPro" id="IPR017853">
    <property type="entry name" value="GH"/>
</dbReference>
<accession>A0AAN9US48</accession>
<gene>
    <name evidence="13" type="ORF">SLS62_003697</name>
</gene>
<feature type="domain" description="Glycoside hydrolase family 5" evidence="11">
    <location>
        <begin position="64"/>
        <end position="330"/>
    </location>
</feature>
<evidence type="ECO:0000256" key="10">
    <source>
        <dbReference type="SAM" id="SignalP"/>
    </source>
</evidence>
<dbReference type="Pfam" id="PF03442">
    <property type="entry name" value="CBM_X2"/>
    <property type="match status" value="1"/>
</dbReference>
<evidence type="ECO:0000256" key="6">
    <source>
        <dbReference type="ARBA" id="ARBA00023295"/>
    </source>
</evidence>
<keyword evidence="14" id="KW-1185">Reference proteome</keyword>
<dbReference type="InterPro" id="IPR005102">
    <property type="entry name" value="Carbo-bd_X2"/>
</dbReference>
<dbReference type="SUPFAM" id="SSF81296">
    <property type="entry name" value="E set domains"/>
    <property type="match status" value="1"/>
</dbReference>
<protein>
    <recommendedName>
        <fullName evidence="15">Endoglucanase B</fullName>
    </recommendedName>
</protein>
<keyword evidence="5" id="KW-0119">Carbohydrate metabolism</keyword>
<organism evidence="13 14">
    <name type="scientific">Diatrype stigma</name>
    <dbReference type="NCBI Taxonomy" id="117547"/>
    <lineage>
        <taxon>Eukaryota</taxon>
        <taxon>Fungi</taxon>
        <taxon>Dikarya</taxon>
        <taxon>Ascomycota</taxon>
        <taxon>Pezizomycotina</taxon>
        <taxon>Sordariomycetes</taxon>
        <taxon>Xylariomycetidae</taxon>
        <taxon>Xylariales</taxon>
        <taxon>Diatrypaceae</taxon>
        <taxon>Diatrype</taxon>
    </lineage>
</organism>
<evidence type="ECO:0000256" key="2">
    <source>
        <dbReference type="ARBA" id="ARBA00022729"/>
    </source>
</evidence>
<dbReference type="Proteomes" id="UP001320420">
    <property type="component" value="Unassembled WGS sequence"/>
</dbReference>
<feature type="signal peptide" evidence="10">
    <location>
        <begin position="1"/>
        <end position="22"/>
    </location>
</feature>
<evidence type="ECO:0000256" key="9">
    <source>
        <dbReference type="RuleBase" id="RU361153"/>
    </source>
</evidence>
<evidence type="ECO:0000256" key="4">
    <source>
        <dbReference type="ARBA" id="ARBA00023001"/>
    </source>
</evidence>
<evidence type="ECO:0000256" key="5">
    <source>
        <dbReference type="ARBA" id="ARBA00023277"/>
    </source>
</evidence>
<reference evidence="13 14" key="1">
    <citation type="submission" date="2024-02" db="EMBL/GenBank/DDBJ databases">
        <title>De novo assembly and annotation of 12 fungi associated with fruit tree decline syndrome in Ontario, Canada.</title>
        <authorList>
            <person name="Sulman M."/>
            <person name="Ellouze W."/>
            <person name="Ilyukhin E."/>
        </authorList>
    </citation>
    <scope>NUCLEOTIDE SEQUENCE [LARGE SCALE GENOMIC DNA]</scope>
    <source>
        <strain evidence="13 14">M11/M66-122</strain>
    </source>
</reference>
<comment type="similarity">
    <text evidence="1 9">Belongs to the glycosyl hydrolase 5 (cellulase A) family.</text>
</comment>
<evidence type="ECO:0000256" key="7">
    <source>
        <dbReference type="ARBA" id="ARBA00023316"/>
    </source>
</evidence>
<dbReference type="GO" id="GO:0008422">
    <property type="term" value="F:beta-glucosidase activity"/>
    <property type="evidence" value="ECO:0007669"/>
    <property type="project" value="TreeGrafter"/>
</dbReference>
<evidence type="ECO:0000259" key="12">
    <source>
        <dbReference type="Pfam" id="PF03442"/>
    </source>
</evidence>
<dbReference type="GO" id="GO:0030245">
    <property type="term" value="P:cellulose catabolic process"/>
    <property type="evidence" value="ECO:0007669"/>
    <property type="project" value="UniProtKB-KW"/>
</dbReference>
<dbReference type="EMBL" id="JAKJXP020000021">
    <property type="protein sequence ID" value="KAK7754404.1"/>
    <property type="molecule type" value="Genomic_DNA"/>
</dbReference>
<keyword evidence="6 9" id="KW-0326">Glycosidase</keyword>
<evidence type="ECO:0000259" key="11">
    <source>
        <dbReference type="Pfam" id="PF00150"/>
    </source>
</evidence>
<evidence type="ECO:0008006" key="15">
    <source>
        <dbReference type="Google" id="ProtNLM"/>
    </source>
</evidence>